<organism evidence="2 3">
    <name type="scientific">Cereibacter azotoformans</name>
    <dbReference type="NCBI Taxonomy" id="43057"/>
    <lineage>
        <taxon>Bacteria</taxon>
        <taxon>Pseudomonadati</taxon>
        <taxon>Pseudomonadota</taxon>
        <taxon>Alphaproteobacteria</taxon>
        <taxon>Rhodobacterales</taxon>
        <taxon>Paracoccaceae</taxon>
        <taxon>Cereibacter</taxon>
    </lineage>
</organism>
<dbReference type="Pfam" id="PF03372">
    <property type="entry name" value="Exo_endo_phos"/>
    <property type="match status" value="1"/>
</dbReference>
<dbReference type="Proteomes" id="UP000244060">
    <property type="component" value="Unassembled WGS sequence"/>
</dbReference>
<dbReference type="InterPro" id="IPR005135">
    <property type="entry name" value="Endo/exonuclease/phosphatase"/>
</dbReference>
<keyword evidence="2" id="KW-0540">Nuclease</keyword>
<dbReference type="EMBL" id="QAOT01000001">
    <property type="protein sequence ID" value="PTR20761.1"/>
    <property type="molecule type" value="Genomic_DNA"/>
</dbReference>
<dbReference type="AlphaFoldDB" id="A0A2T5KEC3"/>
<dbReference type="SUPFAM" id="SSF56219">
    <property type="entry name" value="DNase I-like"/>
    <property type="match status" value="1"/>
</dbReference>
<accession>A0A2T5KEC3</accession>
<keyword evidence="3" id="KW-1185">Reference proteome</keyword>
<keyword evidence="2" id="KW-0269">Exonuclease</keyword>
<reference evidence="2 3" key="1">
    <citation type="submission" date="2018-04" db="EMBL/GenBank/DDBJ databases">
        <title>Genomic Encyclopedia of Type Strains, Phase III (KMG-III): the genomes of soil and plant-associated and newly described type strains.</title>
        <authorList>
            <person name="Whitman W."/>
        </authorList>
    </citation>
    <scope>NUCLEOTIDE SEQUENCE [LARGE SCALE GENOMIC DNA]</scope>
    <source>
        <strain evidence="2 3">KA25</strain>
    </source>
</reference>
<evidence type="ECO:0000259" key="1">
    <source>
        <dbReference type="Pfam" id="PF03372"/>
    </source>
</evidence>
<comment type="caution">
    <text evidence="2">The sequence shown here is derived from an EMBL/GenBank/DDBJ whole genome shotgun (WGS) entry which is preliminary data.</text>
</comment>
<dbReference type="GO" id="GO:0004527">
    <property type="term" value="F:exonuclease activity"/>
    <property type="evidence" value="ECO:0007669"/>
    <property type="project" value="UniProtKB-KW"/>
</dbReference>
<evidence type="ECO:0000313" key="3">
    <source>
        <dbReference type="Proteomes" id="UP000244060"/>
    </source>
</evidence>
<proteinExistence type="predicted"/>
<keyword evidence="2" id="KW-0255">Endonuclease</keyword>
<gene>
    <name evidence="2" type="ORF">C8J28_10179</name>
</gene>
<name>A0A2T5KEC3_9RHOB</name>
<protein>
    <submittedName>
        <fullName evidence="2">Endonuclease/exonuclease/phosphatase family protein</fullName>
    </submittedName>
</protein>
<feature type="domain" description="Endonuclease/exonuclease/phosphatase" evidence="1">
    <location>
        <begin position="2"/>
        <end position="271"/>
    </location>
</feature>
<dbReference type="InterPro" id="IPR036691">
    <property type="entry name" value="Endo/exonu/phosph_ase_sf"/>
</dbReference>
<dbReference type="Gene3D" id="3.60.10.10">
    <property type="entry name" value="Endonuclease/exonuclease/phosphatase"/>
    <property type="match status" value="1"/>
</dbReference>
<sequence>MIEALDADVLLLLDVDYDAGHLAVRALAGDLYPHLFALRPNTGLQTGLDLDGDGRRGGAGDAQGWGRFSGQGGMALLSRLPLGEARDFSDVLWRDLPAANLPPMAPEARAVQRLSTTGHWDVPLRLPDGPDLRLLLWSATPPIFDGPEDRNGRRGGDEALFWLHLLEGRLPHAPPQGPVLLMGKANIDPSAGDGAQGAIRALLAYPGLRDPAPAGPDGSLATADFRAANGPGLLRTDYILPDRGLRVLRSGVLWPPPEDPLAHVVARASRHRPVWVELEPP</sequence>
<dbReference type="GO" id="GO:0004519">
    <property type="term" value="F:endonuclease activity"/>
    <property type="evidence" value="ECO:0007669"/>
    <property type="project" value="UniProtKB-KW"/>
</dbReference>
<evidence type="ECO:0000313" key="2">
    <source>
        <dbReference type="EMBL" id="PTR20761.1"/>
    </source>
</evidence>
<keyword evidence="2" id="KW-0378">Hydrolase</keyword>